<name>A0A7S2NZB6_9STRA</name>
<reference evidence="5" key="1">
    <citation type="submission" date="2021-01" db="EMBL/GenBank/DDBJ databases">
        <authorList>
            <person name="Corre E."/>
            <person name="Pelletier E."/>
            <person name="Niang G."/>
            <person name="Scheremetjew M."/>
            <person name="Finn R."/>
            <person name="Kale V."/>
            <person name="Holt S."/>
            <person name="Cochrane G."/>
            <person name="Meng A."/>
            <person name="Brown T."/>
            <person name="Cohen L."/>
        </authorList>
    </citation>
    <scope>NUCLEOTIDE SEQUENCE</scope>
    <source>
        <strain evidence="5">B650</strain>
    </source>
</reference>
<protein>
    <recommendedName>
        <fullName evidence="4">RRM domain-containing protein</fullName>
    </recommendedName>
</protein>
<dbReference type="AlphaFoldDB" id="A0A7S2NZB6"/>
<dbReference type="SMART" id="SM00360">
    <property type="entry name" value="RRM"/>
    <property type="match status" value="1"/>
</dbReference>
<dbReference type="Pfam" id="PF00076">
    <property type="entry name" value="RRM_1"/>
    <property type="match status" value="1"/>
</dbReference>
<dbReference type="InterPro" id="IPR034228">
    <property type="entry name" value="Nop6_RRM"/>
</dbReference>
<feature type="compositionally biased region" description="Basic and acidic residues" evidence="3">
    <location>
        <begin position="109"/>
        <end position="125"/>
    </location>
</feature>
<evidence type="ECO:0000313" key="5">
    <source>
        <dbReference type="EMBL" id="CAD9568038.1"/>
    </source>
</evidence>
<feature type="domain" description="RRM" evidence="4">
    <location>
        <begin position="146"/>
        <end position="230"/>
    </location>
</feature>
<dbReference type="InterPro" id="IPR000504">
    <property type="entry name" value="RRM_dom"/>
</dbReference>
<feature type="region of interest" description="Disordered" evidence="3">
    <location>
        <begin position="85"/>
        <end position="145"/>
    </location>
</feature>
<dbReference type="EMBL" id="HBGY01009875">
    <property type="protein sequence ID" value="CAD9568038.1"/>
    <property type="molecule type" value="Transcribed_RNA"/>
</dbReference>
<dbReference type="InterPro" id="IPR035979">
    <property type="entry name" value="RBD_domain_sf"/>
</dbReference>
<dbReference type="CDD" id="cd12400">
    <property type="entry name" value="RRM_Nop6"/>
    <property type="match status" value="1"/>
</dbReference>
<dbReference type="Gene3D" id="3.30.70.330">
    <property type="match status" value="1"/>
</dbReference>
<dbReference type="PANTHER" id="PTHR23236:SF92">
    <property type="entry name" value="POLYADENYLATE-BINDING PROTEIN 1"/>
    <property type="match status" value="1"/>
</dbReference>
<sequence length="340" mass="38657">MGKRKTAAQIRRMERRAVARGEEYERIEDGKVVTAEERSCKPSPEDTKLEAARKLADVLDNIEKSEDMNAKERRAAKRKAEAIAVQEASNDLQDGDTAPSAAELLELLKNSDNKMKKSKEKESSSNKRKRGEDDGDEEQTQKKTPYVAFVGQLSYTSTIGSIQKHFEDGLGRKEATEGNMKIRLLTHKDTGKSRGMAFVEVDSPELLHECFKMHQTYLDGRRINVERTAGGSSNEKKTAKLEHFREEHKKFISDTVERIFMEYQENGDLEEGELDGSVISLCKRHSMPTVEASLKEYLESKGDEKVKMKNRSAYFSKIITRVSTGEERMIKGRPVKREKD</sequence>
<gene>
    <name evidence="5" type="ORF">LDAN0321_LOCUS6228</name>
</gene>
<organism evidence="5">
    <name type="scientific">Leptocylindrus danicus</name>
    <dbReference type="NCBI Taxonomy" id="163516"/>
    <lineage>
        <taxon>Eukaryota</taxon>
        <taxon>Sar</taxon>
        <taxon>Stramenopiles</taxon>
        <taxon>Ochrophyta</taxon>
        <taxon>Bacillariophyta</taxon>
        <taxon>Coscinodiscophyceae</taxon>
        <taxon>Chaetocerotophycidae</taxon>
        <taxon>Leptocylindrales</taxon>
        <taxon>Leptocylindraceae</taxon>
        <taxon>Leptocylindrus</taxon>
    </lineage>
</organism>
<evidence type="ECO:0000259" key="4">
    <source>
        <dbReference type="PROSITE" id="PS50102"/>
    </source>
</evidence>
<dbReference type="PANTHER" id="PTHR23236">
    <property type="entry name" value="EUKARYOTIC TRANSLATION INITIATION FACTOR 4B/4H"/>
    <property type="match status" value="1"/>
</dbReference>
<accession>A0A7S2NZB6</accession>
<dbReference type="GO" id="GO:0008143">
    <property type="term" value="F:poly(A) binding"/>
    <property type="evidence" value="ECO:0007669"/>
    <property type="project" value="TreeGrafter"/>
</dbReference>
<dbReference type="InterPro" id="IPR012677">
    <property type="entry name" value="Nucleotide-bd_a/b_plait_sf"/>
</dbReference>
<evidence type="ECO:0000256" key="1">
    <source>
        <dbReference type="ARBA" id="ARBA00022884"/>
    </source>
</evidence>
<evidence type="ECO:0000256" key="3">
    <source>
        <dbReference type="SAM" id="MobiDB-lite"/>
    </source>
</evidence>
<evidence type="ECO:0000256" key="2">
    <source>
        <dbReference type="PROSITE-ProRule" id="PRU00176"/>
    </source>
</evidence>
<dbReference type="PROSITE" id="PS50102">
    <property type="entry name" value="RRM"/>
    <property type="match status" value="1"/>
</dbReference>
<dbReference type="SUPFAM" id="SSF54928">
    <property type="entry name" value="RNA-binding domain, RBD"/>
    <property type="match status" value="1"/>
</dbReference>
<proteinExistence type="predicted"/>
<keyword evidence="1 2" id="KW-0694">RNA-binding</keyword>